<feature type="transmembrane region" description="Helical" evidence="1">
    <location>
        <begin position="5"/>
        <end position="24"/>
    </location>
</feature>
<organism evidence="2 3">
    <name type="scientific">Bradyrhizobium shewense</name>
    <dbReference type="NCBI Taxonomy" id="1761772"/>
    <lineage>
        <taxon>Bacteria</taxon>
        <taxon>Pseudomonadati</taxon>
        <taxon>Pseudomonadota</taxon>
        <taxon>Alphaproteobacteria</taxon>
        <taxon>Hyphomicrobiales</taxon>
        <taxon>Nitrobacteraceae</taxon>
        <taxon>Bradyrhizobium</taxon>
    </lineage>
</organism>
<dbReference type="Proteomes" id="UP000199184">
    <property type="component" value="Unassembled WGS sequence"/>
</dbReference>
<name>A0A1C3W128_9BRAD</name>
<dbReference type="RefSeq" id="WP_091956777.1">
    <property type="nucleotide sequence ID" value="NZ_FMAI01000006.1"/>
</dbReference>
<keyword evidence="1" id="KW-0472">Membrane</keyword>
<gene>
    <name evidence="2" type="ORF">GA0061098_1006158</name>
</gene>
<dbReference type="AlphaFoldDB" id="A0A1C3W128"/>
<keyword evidence="1" id="KW-0812">Transmembrane</keyword>
<evidence type="ECO:0000256" key="1">
    <source>
        <dbReference type="SAM" id="Phobius"/>
    </source>
</evidence>
<reference evidence="3" key="1">
    <citation type="submission" date="2016-08" db="EMBL/GenBank/DDBJ databases">
        <authorList>
            <person name="Varghese N."/>
            <person name="Submissions Spin"/>
        </authorList>
    </citation>
    <scope>NUCLEOTIDE SEQUENCE [LARGE SCALE GENOMIC DNA]</scope>
    <source>
        <strain evidence="3">ERR11</strain>
    </source>
</reference>
<evidence type="ECO:0000313" key="3">
    <source>
        <dbReference type="Proteomes" id="UP000199184"/>
    </source>
</evidence>
<keyword evidence="1" id="KW-1133">Transmembrane helix</keyword>
<proteinExistence type="predicted"/>
<evidence type="ECO:0000313" key="2">
    <source>
        <dbReference type="EMBL" id="SCB33712.1"/>
    </source>
</evidence>
<accession>A0A1C3W128</accession>
<protein>
    <submittedName>
        <fullName evidence="2">Uncharacterized protein</fullName>
    </submittedName>
</protein>
<keyword evidence="3" id="KW-1185">Reference proteome</keyword>
<dbReference type="EMBL" id="FMAI01000006">
    <property type="protein sequence ID" value="SCB33712.1"/>
    <property type="molecule type" value="Genomic_DNA"/>
</dbReference>
<feature type="transmembrane region" description="Helical" evidence="1">
    <location>
        <begin position="30"/>
        <end position="50"/>
    </location>
</feature>
<sequence>MPVDLLRLDLVVPVLMYCALLWWVGRGLSWTARLATAAVTLVLIVCVLMVERGWR</sequence>